<keyword evidence="3" id="KW-1185">Reference proteome</keyword>
<dbReference type="PANTHER" id="PTHR43236">
    <property type="entry name" value="ANTITOXIN HIGA1"/>
    <property type="match status" value="1"/>
</dbReference>
<evidence type="ECO:0000259" key="1">
    <source>
        <dbReference type="Pfam" id="PF06114"/>
    </source>
</evidence>
<dbReference type="EMBL" id="CP018762">
    <property type="protein sequence ID" value="APZ35588.1"/>
    <property type="molecule type" value="Genomic_DNA"/>
</dbReference>
<protein>
    <recommendedName>
        <fullName evidence="1">IrrE N-terminal-like domain-containing protein</fullName>
    </recommendedName>
</protein>
<dbReference type="RefSeq" id="WP_076691952.1">
    <property type="nucleotide sequence ID" value="NZ_CP018762.1"/>
</dbReference>
<dbReference type="Proteomes" id="UP000187185">
    <property type="component" value="Chromosome"/>
</dbReference>
<dbReference type="InterPro" id="IPR010359">
    <property type="entry name" value="IrrE_HExxH"/>
</dbReference>
<proteinExistence type="predicted"/>
<dbReference type="AlphaFoldDB" id="A0A1P8UBT0"/>
<dbReference type="InterPro" id="IPR052345">
    <property type="entry name" value="Rad_response_metalloprotease"/>
</dbReference>
<feature type="domain" description="IrrE N-terminal-like" evidence="1">
    <location>
        <begin position="54"/>
        <end position="158"/>
    </location>
</feature>
<reference evidence="2 3" key="1">
    <citation type="submission" date="2016-12" db="EMBL/GenBank/DDBJ databases">
        <title>Complete genome sequence of Microbacterium aurum KACC 15219.</title>
        <authorList>
            <person name="Jung Y."/>
            <person name="Shin J.-H."/>
            <person name="Lee Y.-J."/>
            <person name="Yi H."/>
            <person name="Bahn Y.-S."/>
            <person name="Kim J.F."/>
            <person name="Lee D.-W."/>
        </authorList>
    </citation>
    <scope>NUCLEOTIDE SEQUENCE [LARGE SCALE GENOMIC DNA]</scope>
    <source>
        <strain evidence="2 3">KACC 15219</strain>
    </source>
</reference>
<dbReference type="Gene3D" id="1.10.10.2910">
    <property type="match status" value="1"/>
</dbReference>
<organism evidence="2 3">
    <name type="scientific">Microbacterium aurum</name>
    <dbReference type="NCBI Taxonomy" id="36805"/>
    <lineage>
        <taxon>Bacteria</taxon>
        <taxon>Bacillati</taxon>
        <taxon>Actinomycetota</taxon>
        <taxon>Actinomycetes</taxon>
        <taxon>Micrococcales</taxon>
        <taxon>Microbacteriaceae</taxon>
        <taxon>Microbacterium</taxon>
    </lineage>
</organism>
<evidence type="ECO:0000313" key="2">
    <source>
        <dbReference type="EMBL" id="APZ35588.1"/>
    </source>
</evidence>
<accession>A0A1P8UBT0</accession>
<dbReference type="Pfam" id="PF06114">
    <property type="entry name" value="Peptidase_M78"/>
    <property type="match status" value="1"/>
</dbReference>
<dbReference type="PANTHER" id="PTHR43236:SF2">
    <property type="entry name" value="BLL0069 PROTEIN"/>
    <property type="match status" value="1"/>
</dbReference>
<name>A0A1P8UBT0_9MICO</name>
<evidence type="ECO:0000313" key="3">
    <source>
        <dbReference type="Proteomes" id="UP000187185"/>
    </source>
</evidence>
<dbReference type="STRING" id="36805.BOH66_16140"/>
<gene>
    <name evidence="2" type="ORF">BOH66_16140</name>
</gene>
<sequence length="333" mass="36196">MLRELERRSPGALEDLRGDPISWLQSWSEVDLRLLGPRPDIPADSPRCDVEGGYRATALIPRIGIGRSTPARMNFTALHELGHHLQRTTDELVDNLGVRDDVGEALEEAACDAFAAAVLIPDQIASDVLGDATPAATDVAALWARLPAVSRQAIVVRASKNLQTDGHIVLLTEEGVVEICASRGAFRLPRGSHQQHTAIWDAHVRTHGATAETRTRFRYSSGLEAGETMYAQATTIGKGHVVIVAAVERVPWQLSVYHDTRVRYGKSWTCERTSCGASFVATDVCKTCGTPVCPECNYCECRTVDEFNCVECFLIKPIAEQSAQVNVCVGCAG</sequence>
<dbReference type="KEGG" id="maur:BOH66_16140"/>